<evidence type="ECO:0000313" key="2">
    <source>
        <dbReference type="EMBL" id="MFG3011481.1"/>
    </source>
</evidence>
<comment type="caution">
    <text evidence="2">The sequence shown here is derived from an EMBL/GenBank/DDBJ whole genome shotgun (WGS) entry which is preliminary data.</text>
</comment>
<organism evidence="2 3">
    <name type="scientific">Streptomyces cinerochromogenes</name>
    <dbReference type="NCBI Taxonomy" id="66422"/>
    <lineage>
        <taxon>Bacteria</taxon>
        <taxon>Bacillati</taxon>
        <taxon>Actinomycetota</taxon>
        <taxon>Actinomycetes</taxon>
        <taxon>Kitasatosporales</taxon>
        <taxon>Streptomycetaceae</taxon>
        <taxon>Streptomyces</taxon>
    </lineage>
</organism>
<evidence type="ECO:0008006" key="4">
    <source>
        <dbReference type="Google" id="ProtNLM"/>
    </source>
</evidence>
<feature type="transmembrane region" description="Helical" evidence="1">
    <location>
        <begin position="27"/>
        <end position="52"/>
    </location>
</feature>
<evidence type="ECO:0000313" key="3">
    <source>
        <dbReference type="Proteomes" id="UP001604267"/>
    </source>
</evidence>
<keyword evidence="3" id="KW-1185">Reference proteome</keyword>
<name>A0ABW7B750_9ACTN</name>
<keyword evidence="1" id="KW-0472">Membrane</keyword>
<dbReference type="RefSeq" id="WP_392817738.1">
    <property type="nucleotide sequence ID" value="NZ_JBICYV010000006.1"/>
</dbReference>
<protein>
    <recommendedName>
        <fullName evidence="4">Lipoprotein</fullName>
    </recommendedName>
</protein>
<reference evidence="2 3" key="1">
    <citation type="submission" date="2024-10" db="EMBL/GenBank/DDBJ databases">
        <title>The Natural Products Discovery Center: Release of the First 8490 Sequenced Strains for Exploring Actinobacteria Biosynthetic Diversity.</title>
        <authorList>
            <person name="Kalkreuter E."/>
            <person name="Kautsar S.A."/>
            <person name="Yang D."/>
            <person name="Bader C.D."/>
            <person name="Teijaro C.N."/>
            <person name="Fluegel L."/>
            <person name="Davis C.M."/>
            <person name="Simpson J.R."/>
            <person name="Lauterbach L."/>
            <person name="Steele A.D."/>
            <person name="Gui C."/>
            <person name="Meng S."/>
            <person name="Li G."/>
            <person name="Viehrig K."/>
            <person name="Ye F."/>
            <person name="Su P."/>
            <person name="Kiefer A.F."/>
            <person name="Nichols A."/>
            <person name="Cepeda A.J."/>
            <person name="Yan W."/>
            <person name="Fan B."/>
            <person name="Jiang Y."/>
            <person name="Adhikari A."/>
            <person name="Zheng C.-J."/>
            <person name="Schuster L."/>
            <person name="Cowan T.M."/>
            <person name="Smanski M.J."/>
            <person name="Chevrette M.G."/>
            <person name="De Carvalho L.P.S."/>
            <person name="Shen B."/>
        </authorList>
    </citation>
    <scope>NUCLEOTIDE SEQUENCE [LARGE SCALE GENOMIC DNA]</scope>
    <source>
        <strain evidence="2 3">NPDC048320</strain>
    </source>
</reference>
<sequence>MPEESTPPATMTATATAAEPTRSGVRALGLGCLGCGGLVLVAVVALFIQLAWNSSTDFPRVAPTEMASRVVRHSQEAYEVMGFTRTVRPGVEKIGVSTQNTLDAGYCYDGGLLGLEDKTVDGAYRMSHDWALDHVPASQAVPGLRRLHRRLLDEGWEVSSYREGGKGKDWSLYVQRDGGDERMSFTWFPDRGYFLGGSAGPCAYDPGWTGGEIAYYPDSAAGSVTPPDLGPGWR</sequence>
<gene>
    <name evidence="2" type="ORF">ACGFZB_13665</name>
</gene>
<keyword evidence="1" id="KW-0812">Transmembrane</keyword>
<keyword evidence="1" id="KW-1133">Transmembrane helix</keyword>
<evidence type="ECO:0000256" key="1">
    <source>
        <dbReference type="SAM" id="Phobius"/>
    </source>
</evidence>
<proteinExistence type="predicted"/>
<accession>A0ABW7B750</accession>
<dbReference type="EMBL" id="JBICYV010000006">
    <property type="protein sequence ID" value="MFG3011481.1"/>
    <property type="molecule type" value="Genomic_DNA"/>
</dbReference>
<dbReference type="Proteomes" id="UP001604267">
    <property type="component" value="Unassembled WGS sequence"/>
</dbReference>